<dbReference type="PROSITE" id="PS50005">
    <property type="entry name" value="TPR"/>
    <property type="match status" value="1"/>
</dbReference>
<sequence length="805" mass="88721">MTPKITSLANPDAVLQQGLRLHQQGQLDQAAEMYRHVLAKQPRHSQALYLLGTLALQGRQFELAEQLLGQAIQANAKHLPSLINLAMALSQQDRDADALTRIEQALAVNENSSAAQSTRVGILVKLNRSGEAVEAVDRLAEHGHQTPELCLNKGLALLEMGQLSAAESCFDTAIAMAPGYLSAHHHKILCYVAQEDFSTALILADRLIATASKYAEAHADRGLALLGLRDYEAAVVALERACALAATDQRIAYLATSLALCGQTQKALACVARGLQINPGSVALWSAEAQVHMALGDYASAVQGFDKYLNAKGEVSKVLLLKAFALMQLKRYEEAKAVIERCNQRDRDRNLAVLLYAKLMTADWSGLDVYRERLANLVDSDDHDCNPFATLGLLNDGAAQRRVASTYSVSHRLSGSTWVPAPAPVTRLRIGYFSADFHQHATSQLMVEMLECHEHARFELFGFSYGPVREDPMTERVAAAFDHFTYVKDWSDQEIAAKARQCQLDIAVDLKGFTQDARPRILRAGCAPIQVSFLGFPGTLAMDCIDYIIADDTIAPTEHEQHFSEKIVRMPHSYQCNDSHRPIDTRRFSRAELGLPDTGFVFCCFNNNYKIVPEVFERWMRVLLATPDSVLWLYEGNASCATNLRAHAQAAGVEPDRLVFAPPLPLAEHLARIQAADLFLDTLPCNAHTTASDALWAGVPLLTCLGQAFHGRVAASLLRALSMDELVTHDLDAYEAEAIALAREPERLQGLRQRLTECRETAPLFDGRRFARNIEQAYETMVQRQRSGLPPESFSVIEATSTATP</sequence>
<dbReference type="SUPFAM" id="SSF48452">
    <property type="entry name" value="TPR-like"/>
    <property type="match status" value="1"/>
</dbReference>
<feature type="domain" description="O-GlcNAc transferase C-terminal" evidence="10">
    <location>
        <begin position="589"/>
        <end position="773"/>
    </location>
</feature>
<dbReference type="PANTHER" id="PTHR44998">
    <property type="match status" value="1"/>
</dbReference>
<keyword evidence="4" id="KW-0328">Glycosyltransferase</keyword>
<organism evidence="11 12">
    <name type="scientific">Ottowia flava</name>
    <dbReference type="NCBI Taxonomy" id="2675430"/>
    <lineage>
        <taxon>Bacteria</taxon>
        <taxon>Pseudomonadati</taxon>
        <taxon>Pseudomonadota</taxon>
        <taxon>Betaproteobacteria</taxon>
        <taxon>Burkholderiales</taxon>
        <taxon>Comamonadaceae</taxon>
        <taxon>Ottowia</taxon>
    </lineage>
</organism>
<keyword evidence="7 8" id="KW-0802">TPR repeat</keyword>
<accession>A0ABW4KUP5</accession>
<feature type="domain" description="O-GlcNAc transferase C-terminal" evidence="10">
    <location>
        <begin position="426"/>
        <end position="579"/>
    </location>
</feature>
<feature type="region of interest" description="Disordered" evidence="9">
    <location>
        <begin position="785"/>
        <end position="805"/>
    </location>
</feature>
<dbReference type="SUPFAM" id="SSF81901">
    <property type="entry name" value="HCP-like"/>
    <property type="match status" value="1"/>
</dbReference>
<dbReference type="InterPro" id="IPR019734">
    <property type="entry name" value="TPR_rpt"/>
</dbReference>
<comment type="pathway">
    <text evidence="1">Protein modification; protein glycosylation.</text>
</comment>
<dbReference type="PANTHER" id="PTHR44998:SF1">
    <property type="entry name" value="UDP-N-ACETYLGLUCOSAMINE--PEPTIDE N-ACETYLGLUCOSAMINYLTRANSFERASE 110 KDA SUBUNIT"/>
    <property type="match status" value="1"/>
</dbReference>
<evidence type="ECO:0000256" key="5">
    <source>
        <dbReference type="ARBA" id="ARBA00022679"/>
    </source>
</evidence>
<evidence type="ECO:0000256" key="2">
    <source>
        <dbReference type="ARBA" id="ARBA00005386"/>
    </source>
</evidence>
<evidence type="ECO:0000256" key="7">
    <source>
        <dbReference type="ARBA" id="ARBA00022803"/>
    </source>
</evidence>
<dbReference type="Gene3D" id="1.25.40.10">
    <property type="entry name" value="Tetratricopeptide repeat domain"/>
    <property type="match status" value="3"/>
</dbReference>
<dbReference type="EMBL" id="JBHUEJ010000021">
    <property type="protein sequence ID" value="MFD1711213.1"/>
    <property type="molecule type" value="Genomic_DNA"/>
</dbReference>
<dbReference type="Pfam" id="PF13181">
    <property type="entry name" value="TPR_8"/>
    <property type="match status" value="1"/>
</dbReference>
<dbReference type="InterPro" id="IPR029489">
    <property type="entry name" value="OGT/SEC/SPY_C"/>
</dbReference>
<dbReference type="Pfam" id="PF13432">
    <property type="entry name" value="TPR_16"/>
    <property type="match status" value="2"/>
</dbReference>
<keyword evidence="6" id="KW-0677">Repeat</keyword>
<gene>
    <name evidence="11" type="ORF">ACFSF0_11375</name>
</gene>
<evidence type="ECO:0000313" key="12">
    <source>
        <dbReference type="Proteomes" id="UP001597304"/>
    </source>
</evidence>
<dbReference type="Pfam" id="PF13844">
    <property type="entry name" value="Glyco_transf_41"/>
    <property type="match status" value="2"/>
</dbReference>
<dbReference type="SMART" id="SM00028">
    <property type="entry name" value="TPR"/>
    <property type="match status" value="9"/>
</dbReference>
<dbReference type="Gene3D" id="3.40.50.11380">
    <property type="match status" value="1"/>
</dbReference>
<evidence type="ECO:0000313" key="11">
    <source>
        <dbReference type="EMBL" id="MFD1711213.1"/>
    </source>
</evidence>
<reference evidence="12" key="1">
    <citation type="journal article" date="2019" name="Int. J. Syst. Evol. Microbiol.">
        <title>The Global Catalogue of Microorganisms (GCM) 10K type strain sequencing project: providing services to taxonomists for standard genome sequencing and annotation.</title>
        <authorList>
            <consortium name="The Broad Institute Genomics Platform"/>
            <consortium name="The Broad Institute Genome Sequencing Center for Infectious Disease"/>
            <person name="Wu L."/>
            <person name="Ma J."/>
        </authorList>
    </citation>
    <scope>NUCLEOTIDE SEQUENCE [LARGE SCALE GENOMIC DNA]</scope>
    <source>
        <strain evidence="12">LMG 29247</strain>
    </source>
</reference>
<evidence type="ECO:0000256" key="6">
    <source>
        <dbReference type="ARBA" id="ARBA00022737"/>
    </source>
</evidence>
<dbReference type="EC" id="2.4.1.255" evidence="3"/>
<evidence type="ECO:0000256" key="4">
    <source>
        <dbReference type="ARBA" id="ARBA00022676"/>
    </source>
</evidence>
<evidence type="ECO:0000256" key="9">
    <source>
        <dbReference type="SAM" id="MobiDB-lite"/>
    </source>
</evidence>
<evidence type="ECO:0000259" key="10">
    <source>
        <dbReference type="Pfam" id="PF13844"/>
    </source>
</evidence>
<dbReference type="Proteomes" id="UP001597304">
    <property type="component" value="Unassembled WGS sequence"/>
</dbReference>
<dbReference type="InterPro" id="IPR011990">
    <property type="entry name" value="TPR-like_helical_dom_sf"/>
</dbReference>
<protein>
    <recommendedName>
        <fullName evidence="3">protein O-GlcNAc transferase</fullName>
        <ecNumber evidence="3">2.4.1.255</ecNumber>
    </recommendedName>
</protein>
<evidence type="ECO:0000256" key="8">
    <source>
        <dbReference type="PROSITE-ProRule" id="PRU00339"/>
    </source>
</evidence>
<dbReference type="Gene3D" id="3.40.50.2000">
    <property type="entry name" value="Glycogen Phosphorylase B"/>
    <property type="match status" value="1"/>
</dbReference>
<evidence type="ECO:0000256" key="3">
    <source>
        <dbReference type="ARBA" id="ARBA00011970"/>
    </source>
</evidence>
<feature type="repeat" description="TPR" evidence="8">
    <location>
        <begin position="11"/>
        <end position="44"/>
    </location>
</feature>
<proteinExistence type="inferred from homology"/>
<dbReference type="Pfam" id="PF14559">
    <property type="entry name" value="TPR_19"/>
    <property type="match status" value="1"/>
</dbReference>
<comment type="caution">
    <text evidence="11">The sequence shown here is derived from an EMBL/GenBank/DDBJ whole genome shotgun (WGS) entry which is preliminary data.</text>
</comment>
<name>A0ABW4KUP5_9BURK</name>
<keyword evidence="12" id="KW-1185">Reference proteome</keyword>
<evidence type="ECO:0000256" key="1">
    <source>
        <dbReference type="ARBA" id="ARBA00004922"/>
    </source>
</evidence>
<comment type="similarity">
    <text evidence="2">Belongs to the glycosyltransferase 41 family. O-GlcNAc transferase subfamily.</text>
</comment>
<dbReference type="RefSeq" id="WP_147913938.1">
    <property type="nucleotide sequence ID" value="NZ_JBHUEJ010000021.1"/>
</dbReference>
<keyword evidence="5" id="KW-0808">Transferase</keyword>